<dbReference type="InterPro" id="IPR001128">
    <property type="entry name" value="Cyt_P450"/>
</dbReference>
<dbReference type="GO" id="GO:0005506">
    <property type="term" value="F:iron ion binding"/>
    <property type="evidence" value="ECO:0007669"/>
    <property type="project" value="InterPro"/>
</dbReference>
<dbReference type="Proteomes" id="UP000297814">
    <property type="component" value="Unassembled WGS sequence"/>
</dbReference>
<dbReference type="GO" id="GO:0004497">
    <property type="term" value="F:monooxygenase activity"/>
    <property type="evidence" value="ECO:0007669"/>
    <property type="project" value="InterPro"/>
</dbReference>
<keyword evidence="1" id="KW-0843">Virulence</keyword>
<gene>
    <name evidence="2" type="ORF">BHYA_0318g00080</name>
</gene>
<dbReference type="EMBL" id="PQXK01000318">
    <property type="protein sequence ID" value="TGO32433.1"/>
    <property type="molecule type" value="Genomic_DNA"/>
</dbReference>
<dbReference type="Pfam" id="PF00067">
    <property type="entry name" value="p450"/>
    <property type="match status" value="1"/>
</dbReference>
<dbReference type="PANTHER" id="PTHR24305:SF226">
    <property type="entry name" value="CYTOCHROME P450 MONOOXYGENASE"/>
    <property type="match status" value="1"/>
</dbReference>
<name>A0A4Z1GEL1_9HELO</name>
<reference evidence="2 3" key="1">
    <citation type="submission" date="2017-12" db="EMBL/GenBank/DDBJ databases">
        <title>Comparative genomics of Botrytis spp.</title>
        <authorList>
            <person name="Valero-Jimenez C.A."/>
            <person name="Tapia P."/>
            <person name="Veloso J."/>
            <person name="Silva-Moreno E."/>
            <person name="Staats M."/>
            <person name="Valdes J.H."/>
            <person name="Van Kan J.A.L."/>
        </authorList>
    </citation>
    <scope>NUCLEOTIDE SEQUENCE [LARGE SCALE GENOMIC DNA]</scope>
    <source>
        <strain evidence="2 3">Bh0001</strain>
    </source>
</reference>
<evidence type="ECO:0000313" key="2">
    <source>
        <dbReference type="EMBL" id="TGO32433.1"/>
    </source>
</evidence>
<organism evidence="2 3">
    <name type="scientific">Botrytis hyacinthi</name>
    <dbReference type="NCBI Taxonomy" id="278943"/>
    <lineage>
        <taxon>Eukaryota</taxon>
        <taxon>Fungi</taxon>
        <taxon>Dikarya</taxon>
        <taxon>Ascomycota</taxon>
        <taxon>Pezizomycotina</taxon>
        <taxon>Leotiomycetes</taxon>
        <taxon>Helotiales</taxon>
        <taxon>Sclerotiniaceae</taxon>
        <taxon>Botrytis</taxon>
    </lineage>
</organism>
<keyword evidence="3" id="KW-1185">Reference proteome</keyword>
<evidence type="ECO:0000256" key="1">
    <source>
        <dbReference type="ARBA" id="ARBA00023026"/>
    </source>
</evidence>
<comment type="caution">
    <text evidence="2">The sequence shown here is derived from an EMBL/GenBank/DDBJ whole genome shotgun (WGS) entry which is preliminary data.</text>
</comment>
<dbReference type="GO" id="GO:0016705">
    <property type="term" value="F:oxidoreductase activity, acting on paired donors, with incorporation or reduction of molecular oxygen"/>
    <property type="evidence" value="ECO:0007669"/>
    <property type="project" value="InterPro"/>
</dbReference>
<dbReference type="Gene3D" id="1.10.630.10">
    <property type="entry name" value="Cytochrome P450"/>
    <property type="match status" value="1"/>
</dbReference>
<dbReference type="PANTHER" id="PTHR24305">
    <property type="entry name" value="CYTOCHROME P450"/>
    <property type="match status" value="1"/>
</dbReference>
<protein>
    <submittedName>
        <fullName evidence="2">Uncharacterized protein</fullName>
    </submittedName>
</protein>
<dbReference type="InterPro" id="IPR050121">
    <property type="entry name" value="Cytochrome_P450_monoxygenase"/>
</dbReference>
<evidence type="ECO:0000313" key="3">
    <source>
        <dbReference type="Proteomes" id="UP000297814"/>
    </source>
</evidence>
<dbReference type="GO" id="GO:0020037">
    <property type="term" value="F:heme binding"/>
    <property type="evidence" value="ECO:0007669"/>
    <property type="project" value="InterPro"/>
</dbReference>
<dbReference type="AlphaFoldDB" id="A0A4Z1GEL1"/>
<proteinExistence type="predicted"/>
<dbReference type="SUPFAM" id="SSF48264">
    <property type="entry name" value="Cytochrome P450"/>
    <property type="match status" value="1"/>
</dbReference>
<sequence>MESKENSLRQIPHIIGEYLQFMYPISNSPFLNAWVWLKPRGIDKLLAVVTPNSVIDFYKFLETMEKNSTKNERKDMFHYLFQAKDSETGAPAFNHTELVATANLLITAGSDTTATAICSAFFYLTGNLHVYEKLAKEIRDTFSSADHIRSGVTLSNCKHLQACCLEAMRMSPSGPSELLRQALPGSVEIDGH</sequence>
<accession>A0A4Z1GEL1</accession>
<dbReference type="InterPro" id="IPR036396">
    <property type="entry name" value="Cyt_P450_sf"/>
</dbReference>